<evidence type="ECO:0000313" key="3">
    <source>
        <dbReference type="EMBL" id="MRS65453.1"/>
    </source>
</evidence>
<protein>
    <recommendedName>
        <fullName evidence="2">SGNH hydrolase-type esterase domain-containing protein</fullName>
    </recommendedName>
</protein>
<dbReference type="EMBL" id="WJXZ01000015">
    <property type="protein sequence ID" value="MRS65453.1"/>
    <property type="molecule type" value="Genomic_DNA"/>
</dbReference>
<dbReference type="GO" id="GO:0004622">
    <property type="term" value="F:phosphatidylcholine lysophospholipase activity"/>
    <property type="evidence" value="ECO:0007669"/>
    <property type="project" value="TreeGrafter"/>
</dbReference>
<dbReference type="SUPFAM" id="SSF52266">
    <property type="entry name" value="SGNH hydrolase"/>
    <property type="match status" value="1"/>
</dbReference>
<dbReference type="Pfam" id="PF13472">
    <property type="entry name" value="Lipase_GDSL_2"/>
    <property type="match status" value="1"/>
</dbReference>
<evidence type="ECO:0000256" key="1">
    <source>
        <dbReference type="SAM" id="MobiDB-lite"/>
    </source>
</evidence>
<dbReference type="Gene3D" id="3.40.50.1110">
    <property type="entry name" value="SGNH hydrolase"/>
    <property type="match status" value="1"/>
</dbReference>
<feature type="region of interest" description="Disordered" evidence="1">
    <location>
        <begin position="57"/>
        <end position="97"/>
    </location>
</feature>
<dbReference type="PANTHER" id="PTHR30383:SF5">
    <property type="entry name" value="SGNH HYDROLASE-TYPE ESTERASE DOMAIN-CONTAINING PROTEIN"/>
    <property type="match status" value="1"/>
</dbReference>
<gene>
    <name evidence="3" type="ORF">GJJ30_29450</name>
</gene>
<feature type="compositionally biased region" description="Low complexity" evidence="1">
    <location>
        <begin position="65"/>
        <end position="96"/>
    </location>
</feature>
<dbReference type="AlphaFoldDB" id="A0A7K0EUG6"/>
<dbReference type="PANTHER" id="PTHR30383">
    <property type="entry name" value="THIOESTERASE 1/PROTEASE 1/LYSOPHOSPHOLIPASE L1"/>
    <property type="match status" value="1"/>
</dbReference>
<proteinExistence type="predicted"/>
<evidence type="ECO:0000313" key="4">
    <source>
        <dbReference type="Proteomes" id="UP000441754"/>
    </source>
</evidence>
<sequence>MSFGEFEWETVFPPNSTTMFSPQKSLGVLIFSQKYFFILAVLSVFLTGCEQIADLKPKKSKSESDSVSTSPPTSSTPTSSTPVSSTPVSSTPTSKPNARIACVGTSITLGEELPPEKNYTKQLQDLLGGADTVRNFGVSGATILKKGLLPYWTESAYKNALQLNPRIVVIELGTNDSKSVNWKYKSEFKSNYVEFVRSFQALPSKPIVYICKPTPAFKAAYEINPDIIKNEINPLIDEVARETNVQVIDLYTPLVSSDALFRDGIHPNAEGAKMIAEIVRKAIRPN</sequence>
<evidence type="ECO:0000259" key="2">
    <source>
        <dbReference type="Pfam" id="PF13472"/>
    </source>
</evidence>
<comment type="caution">
    <text evidence="3">The sequence shown here is derived from an EMBL/GenBank/DDBJ whole genome shotgun (WGS) entry which is preliminary data.</text>
</comment>
<accession>A0A7K0EUG6</accession>
<dbReference type="InterPro" id="IPR036514">
    <property type="entry name" value="SGNH_hydro_sf"/>
</dbReference>
<feature type="domain" description="SGNH hydrolase-type esterase" evidence="2">
    <location>
        <begin position="102"/>
        <end position="273"/>
    </location>
</feature>
<reference evidence="3 4" key="1">
    <citation type="journal article" date="2018" name="Antonie Van Leeuwenhoek">
        <title>Larkinella terrae sp. nov., isolated from soil on Jeju Island, South Korea.</title>
        <authorList>
            <person name="Ten L.N."/>
            <person name="Jeon J."/>
            <person name="Park S.J."/>
            <person name="Park S."/>
            <person name="Lee S.Y."/>
            <person name="Kim M.K."/>
            <person name="Jung H.Y."/>
        </authorList>
    </citation>
    <scope>NUCLEOTIDE SEQUENCE [LARGE SCALE GENOMIC DNA]</scope>
    <source>
        <strain evidence="3 4">KCTC 52001</strain>
    </source>
</reference>
<dbReference type="InterPro" id="IPR051532">
    <property type="entry name" value="Ester_Hydrolysis_Enzymes"/>
</dbReference>
<keyword evidence="4" id="KW-1185">Reference proteome</keyword>
<organism evidence="3 4">
    <name type="scientific">Larkinella terrae</name>
    <dbReference type="NCBI Taxonomy" id="2025311"/>
    <lineage>
        <taxon>Bacteria</taxon>
        <taxon>Pseudomonadati</taxon>
        <taxon>Bacteroidota</taxon>
        <taxon>Cytophagia</taxon>
        <taxon>Cytophagales</taxon>
        <taxon>Spirosomataceae</taxon>
        <taxon>Larkinella</taxon>
    </lineage>
</organism>
<dbReference type="Proteomes" id="UP000441754">
    <property type="component" value="Unassembled WGS sequence"/>
</dbReference>
<dbReference type="InterPro" id="IPR013830">
    <property type="entry name" value="SGNH_hydro"/>
</dbReference>
<name>A0A7K0EUG6_9BACT</name>
<dbReference type="OrthoDB" id="9796689at2"/>